<name>A0ACC2S2Q2_9FUNG</name>
<proteinExistence type="predicted"/>
<dbReference type="EMBL" id="QTSX02005892">
    <property type="protein sequence ID" value="KAJ9056664.1"/>
    <property type="molecule type" value="Genomic_DNA"/>
</dbReference>
<accession>A0ACC2S2Q2</accession>
<protein>
    <submittedName>
        <fullName evidence="1">Uncharacterized protein</fullName>
    </submittedName>
</protein>
<reference evidence="1" key="1">
    <citation type="submission" date="2022-04" db="EMBL/GenBank/DDBJ databases">
        <title>Genome of the entomopathogenic fungus Entomophthora muscae.</title>
        <authorList>
            <person name="Elya C."/>
            <person name="Lovett B.R."/>
            <person name="Lee E."/>
            <person name="Macias A.M."/>
            <person name="Hajek A.E."/>
            <person name="De Bivort B.L."/>
            <person name="Kasson M.T."/>
            <person name="De Fine Licht H.H."/>
            <person name="Stajich J.E."/>
        </authorList>
    </citation>
    <scope>NUCLEOTIDE SEQUENCE</scope>
    <source>
        <strain evidence="1">Berkeley</strain>
    </source>
</reference>
<dbReference type="Proteomes" id="UP001165960">
    <property type="component" value="Unassembled WGS sequence"/>
</dbReference>
<gene>
    <name evidence="1" type="ORF">DSO57_1030628</name>
</gene>
<sequence>MKLITATLLTLVAGTHFIDQVIPKTSPVDLITLFPFANVDGFTPKDGQIKIEVCKDGDCLLDAKPTKDVYVGLHLGTELASLLPTGGKLDYYTTTIQENHGYSGIHIIKTLNEGDSEFMTNLDRLTDSSIFPGKARITLPYSEKKEFDSWLRKALEKFNQVIISIDAVPTFSENVKSILVGEHKAHIFFETNEKTADEIEAKVKGLQYLIPAKLEPTKEATFSSSLEICEAKPISN</sequence>
<evidence type="ECO:0000313" key="1">
    <source>
        <dbReference type="EMBL" id="KAJ9056664.1"/>
    </source>
</evidence>
<evidence type="ECO:0000313" key="2">
    <source>
        <dbReference type="Proteomes" id="UP001165960"/>
    </source>
</evidence>
<organism evidence="1 2">
    <name type="scientific">Entomophthora muscae</name>
    <dbReference type="NCBI Taxonomy" id="34485"/>
    <lineage>
        <taxon>Eukaryota</taxon>
        <taxon>Fungi</taxon>
        <taxon>Fungi incertae sedis</taxon>
        <taxon>Zoopagomycota</taxon>
        <taxon>Entomophthoromycotina</taxon>
        <taxon>Entomophthoromycetes</taxon>
        <taxon>Entomophthorales</taxon>
        <taxon>Entomophthoraceae</taxon>
        <taxon>Entomophthora</taxon>
    </lineage>
</organism>
<comment type="caution">
    <text evidence="1">The sequence shown here is derived from an EMBL/GenBank/DDBJ whole genome shotgun (WGS) entry which is preliminary data.</text>
</comment>
<keyword evidence="2" id="KW-1185">Reference proteome</keyword>